<feature type="binding site" evidence="12 14">
    <location>
        <position position="326"/>
    </location>
    <ligand>
        <name>ATP</name>
        <dbReference type="ChEBI" id="CHEBI:30616"/>
    </ligand>
</feature>
<evidence type="ECO:0000313" key="17">
    <source>
        <dbReference type="Proteomes" id="UP000007468"/>
    </source>
</evidence>
<feature type="binding site" evidence="12 14">
    <location>
        <position position="295"/>
    </location>
    <ligand>
        <name>ATP</name>
        <dbReference type="ChEBI" id="CHEBI:30616"/>
    </ligand>
</feature>
<dbReference type="InterPro" id="IPR036043">
    <property type="entry name" value="Phosphoglycerate_kinase_sf"/>
</dbReference>
<dbReference type="RefSeq" id="WP_014262607.1">
    <property type="nucleotide sequence ID" value="NC_016630.1"/>
</dbReference>
<evidence type="ECO:0000256" key="15">
    <source>
        <dbReference type="RuleBase" id="RU000532"/>
    </source>
</evidence>
<feature type="binding site" evidence="12 14">
    <location>
        <begin position="352"/>
        <end position="355"/>
    </location>
    <ligand>
        <name>ATP</name>
        <dbReference type="ChEBI" id="CHEBI:30616"/>
    </ligand>
</feature>
<dbReference type="HAMAP" id="MF_00145">
    <property type="entry name" value="Phosphoglyc_kinase"/>
    <property type="match status" value="1"/>
</dbReference>
<evidence type="ECO:0000256" key="7">
    <source>
        <dbReference type="ARBA" id="ARBA00022679"/>
    </source>
</evidence>
<feature type="binding site" evidence="12 13">
    <location>
        <begin position="22"/>
        <end position="24"/>
    </location>
    <ligand>
        <name>substrate</name>
    </ligand>
</feature>
<dbReference type="UniPathway" id="UPA00109">
    <property type="reaction ID" value="UER00185"/>
</dbReference>
<feature type="binding site" evidence="12 14">
    <location>
        <position position="204"/>
    </location>
    <ligand>
        <name>ATP</name>
        <dbReference type="ChEBI" id="CHEBI:30616"/>
    </ligand>
</feature>
<dbReference type="CDD" id="cd00318">
    <property type="entry name" value="Phosphoglycerate_kinase"/>
    <property type="match status" value="1"/>
</dbReference>
<dbReference type="PANTHER" id="PTHR11406:SF23">
    <property type="entry name" value="PHOSPHOGLYCERATE KINASE 1, CHLOROPLASTIC-RELATED"/>
    <property type="match status" value="1"/>
</dbReference>
<dbReference type="EMBL" id="CP002390">
    <property type="protein sequence ID" value="EFE28649.2"/>
    <property type="molecule type" value="Genomic_DNA"/>
</dbReference>
<dbReference type="Proteomes" id="UP000007468">
    <property type="component" value="Chromosome"/>
</dbReference>
<comment type="catalytic activity">
    <reaction evidence="1 12 15">
        <text>(2R)-3-phosphoglycerate + ATP = (2R)-3-phospho-glyceroyl phosphate + ADP</text>
        <dbReference type="Rhea" id="RHEA:14801"/>
        <dbReference type="ChEBI" id="CHEBI:30616"/>
        <dbReference type="ChEBI" id="CHEBI:57604"/>
        <dbReference type="ChEBI" id="CHEBI:58272"/>
        <dbReference type="ChEBI" id="CHEBI:456216"/>
        <dbReference type="EC" id="2.7.2.3"/>
    </reaction>
</comment>
<feature type="binding site" evidence="13">
    <location>
        <position position="37"/>
    </location>
    <ligand>
        <name>(2R)-3-phosphoglycerate</name>
        <dbReference type="ChEBI" id="CHEBI:58272"/>
    </ligand>
</feature>
<dbReference type="GO" id="GO:0006096">
    <property type="term" value="P:glycolytic process"/>
    <property type="evidence" value="ECO:0007669"/>
    <property type="project" value="UniProtKB-UniRule"/>
</dbReference>
<dbReference type="GO" id="GO:0006094">
    <property type="term" value="P:gluconeogenesis"/>
    <property type="evidence" value="ECO:0007669"/>
    <property type="project" value="TreeGrafter"/>
</dbReference>
<evidence type="ECO:0000256" key="8">
    <source>
        <dbReference type="ARBA" id="ARBA00022741"/>
    </source>
</evidence>
<gene>
    <name evidence="12 16" type="primary">pgk</name>
    <name evidence="16" type="ordered locus">HMPREF0389_00566</name>
</gene>
<proteinExistence type="inferred from homology"/>
<evidence type="ECO:0000256" key="12">
    <source>
        <dbReference type="HAMAP-Rule" id="MF_00145"/>
    </source>
</evidence>
<dbReference type="Pfam" id="PF00162">
    <property type="entry name" value="PGK"/>
    <property type="match status" value="1"/>
</dbReference>
<dbReference type="InterPro" id="IPR015911">
    <property type="entry name" value="Phosphoglycerate_kinase_CS"/>
</dbReference>
<dbReference type="EC" id="2.7.2.3" evidence="5 12"/>
<evidence type="ECO:0000256" key="11">
    <source>
        <dbReference type="ARBA" id="ARBA00023152"/>
    </source>
</evidence>
<dbReference type="PIRSF" id="PIRSF000724">
    <property type="entry name" value="Pgk"/>
    <property type="match status" value="1"/>
</dbReference>
<evidence type="ECO:0000256" key="13">
    <source>
        <dbReference type="PIRSR" id="PIRSR000724-1"/>
    </source>
</evidence>
<keyword evidence="11 12" id="KW-0324">Glycolysis</keyword>
<dbReference type="InterPro" id="IPR001576">
    <property type="entry name" value="Phosphoglycerate_kinase"/>
</dbReference>
<dbReference type="PRINTS" id="PR00477">
    <property type="entry name" value="PHGLYCKINASE"/>
</dbReference>
<keyword evidence="7 12" id="KW-0808">Transferase</keyword>
<feature type="binding site" evidence="12">
    <location>
        <position position="154"/>
    </location>
    <ligand>
        <name>substrate</name>
    </ligand>
</feature>
<dbReference type="OrthoDB" id="9808460at2"/>
<keyword evidence="17" id="KW-1185">Reference proteome</keyword>
<evidence type="ECO:0000256" key="5">
    <source>
        <dbReference type="ARBA" id="ARBA00013061"/>
    </source>
</evidence>
<comment type="subcellular location">
    <subcellularLocation>
        <location evidence="12">Cytoplasm</location>
    </subcellularLocation>
</comment>
<feature type="binding site" evidence="12">
    <location>
        <position position="121"/>
    </location>
    <ligand>
        <name>substrate</name>
    </ligand>
</feature>
<dbReference type="PANTHER" id="PTHR11406">
    <property type="entry name" value="PHOSPHOGLYCERATE KINASE"/>
    <property type="match status" value="1"/>
</dbReference>
<protein>
    <recommendedName>
        <fullName evidence="6 12">Phosphoglycerate kinase</fullName>
        <ecNumber evidence="5 12">2.7.2.3</ecNumber>
    </recommendedName>
</protein>
<reference evidence="17" key="1">
    <citation type="submission" date="2010-12" db="EMBL/GenBank/DDBJ databases">
        <title>The genome sequence of Filifactor alocis strain ATCC 35896.</title>
        <authorList>
            <consortium name="The Broad Institute Genome Sequencing Platform"/>
            <person name="Ward D."/>
            <person name="Earl A."/>
            <person name="Feldgarden M."/>
            <person name="Young S.K."/>
            <person name="Gargeya S."/>
            <person name="Zeng Q."/>
            <person name="Alvarado L."/>
            <person name="Berlin A."/>
            <person name="Bochicchio J."/>
            <person name="Chapman S.B."/>
            <person name="Chen Z."/>
            <person name="Freedman E."/>
            <person name="Gellesch M."/>
            <person name="Goldberg J."/>
            <person name="Griggs A."/>
            <person name="Gujja S."/>
            <person name="Heilman E."/>
            <person name="Heiman D."/>
            <person name="Howarth C."/>
            <person name="Mehta T."/>
            <person name="Neiman D."/>
            <person name="Pearson M."/>
            <person name="Roberts A."/>
            <person name="Saif S."/>
            <person name="Shea T."/>
            <person name="Shenoy N."/>
            <person name="Sisk P."/>
            <person name="Stolte C."/>
            <person name="Sykes S."/>
            <person name="White J."/>
            <person name="Yandava C."/>
            <person name="Izard J."/>
            <person name="Blanton J.M."/>
            <person name="Baranova O.V."/>
            <person name="Tanner A.C."/>
            <person name="Dewhirst F.E."/>
            <person name="Haas B."/>
            <person name="Nusbaum C."/>
            <person name="Birren B."/>
        </authorList>
    </citation>
    <scope>NUCLEOTIDE SEQUENCE [LARGE SCALE GENOMIC DNA]</scope>
    <source>
        <strain evidence="17">ATCC 35896 / D40 B5</strain>
    </source>
</reference>
<dbReference type="KEGG" id="faa:HMPREF0389_00566"/>
<dbReference type="AlphaFoldDB" id="D6GSK8"/>
<dbReference type="SUPFAM" id="SSF53748">
    <property type="entry name" value="Phosphoglycerate kinase"/>
    <property type="match status" value="1"/>
</dbReference>
<keyword evidence="10 12" id="KW-0067">ATP-binding</keyword>
<feature type="binding site" evidence="13">
    <location>
        <position position="121"/>
    </location>
    <ligand>
        <name>(2R)-3-phosphoglycerate</name>
        <dbReference type="ChEBI" id="CHEBI:58272"/>
    </ligand>
</feature>
<evidence type="ECO:0000256" key="3">
    <source>
        <dbReference type="ARBA" id="ARBA00008982"/>
    </source>
</evidence>
<name>D6GSK8_FILAD</name>
<evidence type="ECO:0000256" key="9">
    <source>
        <dbReference type="ARBA" id="ARBA00022777"/>
    </source>
</evidence>
<evidence type="ECO:0000256" key="14">
    <source>
        <dbReference type="PIRSR" id="PIRSR000724-2"/>
    </source>
</evidence>
<keyword evidence="12" id="KW-0963">Cytoplasm</keyword>
<sequence>MLNKKRVYDLEVADKKVLVRCDFNVPMKDGAITDDRRIISALETITYLTEHDAKVILMSHLGRPDKKYDPTFSMKPIAKRLSELLKKEVPLAEDENVVGEHAKELVSNMKKGDVILLENVRFVKGETKNDLEFAKALASLADLYVNDAFGTAHRAHSSTAGVAQFLPSAMGFLIEKEVSVMGKALANPDRPFVAILGGSKVSDKISVIENLLDKVDTLVIGGAMAFTFAKAIGTKVGISKVEEDKVEVAASLLERAKEKRVRLILPLDYHVTTEFSDATESFITDDANIPDGYMGLDIGDKTIQEFEAVLKNAKTVVWNGPMGVFEMDKYAVGTKAVAEILSHLDAVTIVGGGDSAAAVEKLGYADSITHISTGGGASLEFLEGKVLPGIDAISDR</sequence>
<keyword evidence="9 12" id="KW-0418">Kinase</keyword>
<dbReference type="InterPro" id="IPR015824">
    <property type="entry name" value="Phosphoglycerate_kinase_N"/>
</dbReference>
<evidence type="ECO:0000256" key="4">
    <source>
        <dbReference type="ARBA" id="ARBA00011245"/>
    </source>
</evidence>
<evidence type="ECO:0000256" key="2">
    <source>
        <dbReference type="ARBA" id="ARBA00004838"/>
    </source>
</evidence>
<dbReference type="PATRIC" id="fig|546269.5.peg.1041"/>
<evidence type="ECO:0000256" key="1">
    <source>
        <dbReference type="ARBA" id="ARBA00000642"/>
    </source>
</evidence>
<dbReference type="STRING" id="546269.HMPREF0389_00566"/>
<dbReference type="GO" id="GO:0043531">
    <property type="term" value="F:ADP binding"/>
    <property type="evidence" value="ECO:0007669"/>
    <property type="project" value="TreeGrafter"/>
</dbReference>
<comment type="subunit">
    <text evidence="4 12">Monomer.</text>
</comment>
<evidence type="ECO:0000313" key="16">
    <source>
        <dbReference type="EMBL" id="EFE28649.2"/>
    </source>
</evidence>
<dbReference type="GO" id="GO:0005829">
    <property type="term" value="C:cytosol"/>
    <property type="evidence" value="ECO:0007669"/>
    <property type="project" value="UniProtKB-ARBA"/>
</dbReference>
<keyword evidence="8 12" id="KW-0547">Nucleotide-binding</keyword>
<dbReference type="GO" id="GO:0005524">
    <property type="term" value="F:ATP binding"/>
    <property type="evidence" value="ECO:0007669"/>
    <property type="project" value="UniProtKB-KW"/>
</dbReference>
<dbReference type="FunFam" id="3.40.50.1260:FF:000006">
    <property type="entry name" value="Phosphoglycerate kinase"/>
    <property type="match status" value="1"/>
</dbReference>
<feature type="binding site" evidence="12 13">
    <location>
        <begin position="60"/>
        <end position="63"/>
    </location>
    <ligand>
        <name>substrate</name>
    </ligand>
</feature>
<dbReference type="Gene3D" id="3.40.50.1260">
    <property type="entry name" value="Phosphoglycerate kinase, N-terminal domain"/>
    <property type="match status" value="2"/>
</dbReference>
<dbReference type="GO" id="GO:0004618">
    <property type="term" value="F:phosphoglycerate kinase activity"/>
    <property type="evidence" value="ECO:0007669"/>
    <property type="project" value="UniProtKB-UniRule"/>
</dbReference>
<evidence type="ECO:0000256" key="6">
    <source>
        <dbReference type="ARBA" id="ARBA00016471"/>
    </source>
</evidence>
<feature type="binding site" evidence="12">
    <location>
        <position position="37"/>
    </location>
    <ligand>
        <name>substrate</name>
    </ligand>
</feature>
<dbReference type="HOGENOM" id="CLU_025427_0_2_9"/>
<organism evidence="16 17">
    <name type="scientific">Filifactor alocis (strain ATCC 35896 / CCUG 47790 / D40 B5)</name>
    <name type="common">Fusobacterium alocis</name>
    <dbReference type="NCBI Taxonomy" id="546269"/>
    <lineage>
        <taxon>Bacteria</taxon>
        <taxon>Bacillati</taxon>
        <taxon>Bacillota</taxon>
        <taxon>Clostridia</taxon>
        <taxon>Peptostreptococcales</taxon>
        <taxon>Filifactoraceae</taxon>
        <taxon>Filifactor</taxon>
    </lineage>
</organism>
<comment type="similarity">
    <text evidence="3 12 15">Belongs to the phosphoglycerate kinase family.</text>
</comment>
<dbReference type="PROSITE" id="PS00111">
    <property type="entry name" value="PGLYCERATE_KINASE"/>
    <property type="match status" value="1"/>
</dbReference>
<accession>D6GSK8</accession>
<dbReference type="eggNOG" id="COG0126">
    <property type="taxonomic scope" value="Bacteria"/>
</dbReference>
<feature type="binding site" evidence="13">
    <location>
        <position position="154"/>
    </location>
    <ligand>
        <name>(2R)-3-phosphoglycerate</name>
        <dbReference type="ChEBI" id="CHEBI:58272"/>
    </ligand>
</feature>
<dbReference type="FunFam" id="3.40.50.1260:FF:000003">
    <property type="entry name" value="Phosphoglycerate kinase"/>
    <property type="match status" value="1"/>
</dbReference>
<evidence type="ECO:0000256" key="10">
    <source>
        <dbReference type="ARBA" id="ARBA00022840"/>
    </source>
</evidence>
<comment type="pathway">
    <text evidence="2 12">Carbohydrate degradation; glycolysis; pyruvate from D-glyceraldehyde 3-phosphate: step 2/5.</text>
</comment>